<reference evidence="2 3" key="1">
    <citation type="submission" date="2019-09" db="EMBL/GenBank/DDBJ databases">
        <authorList>
            <person name="Depoorter E."/>
        </authorList>
    </citation>
    <scope>NUCLEOTIDE SEQUENCE [LARGE SCALE GENOMIC DNA]</scope>
    <source>
        <strain evidence="2">LMG 13014</strain>
    </source>
</reference>
<evidence type="ECO:0000313" key="3">
    <source>
        <dbReference type="Proteomes" id="UP000494261"/>
    </source>
</evidence>
<evidence type="ECO:0000313" key="2">
    <source>
        <dbReference type="EMBL" id="VWC49472.1"/>
    </source>
</evidence>
<gene>
    <name evidence="2" type="ORF">BLA13014_07597</name>
</gene>
<proteinExistence type="predicted"/>
<organism evidence="2 3">
    <name type="scientific">Burkholderia aenigmatica</name>
    <dbReference type="NCBI Taxonomy" id="2015348"/>
    <lineage>
        <taxon>Bacteria</taxon>
        <taxon>Pseudomonadati</taxon>
        <taxon>Pseudomonadota</taxon>
        <taxon>Betaproteobacteria</taxon>
        <taxon>Burkholderiales</taxon>
        <taxon>Burkholderiaceae</taxon>
        <taxon>Burkholderia</taxon>
        <taxon>Burkholderia cepacia complex</taxon>
    </lineage>
</organism>
<dbReference type="AlphaFoldDB" id="A0A6P2SN66"/>
<dbReference type="EMBL" id="CABVQC010000088">
    <property type="protein sequence ID" value="VWC49472.1"/>
    <property type="molecule type" value="Genomic_DNA"/>
</dbReference>
<feature type="region of interest" description="Disordered" evidence="1">
    <location>
        <begin position="85"/>
        <end position="108"/>
    </location>
</feature>
<dbReference type="RefSeq" id="WP_175026261.1">
    <property type="nucleotide sequence ID" value="NZ_CABVQC010000088.1"/>
</dbReference>
<protein>
    <submittedName>
        <fullName evidence="2">Uncharacterized protein</fullName>
    </submittedName>
</protein>
<evidence type="ECO:0000256" key="1">
    <source>
        <dbReference type="SAM" id="MobiDB-lite"/>
    </source>
</evidence>
<sequence length="108" mass="11948">MKGITGFRLRRATTTKAAKAKSAGALSVALYDQGAQDRVMAKIDAMGEAFYAMPESEYGDWLDALPQDEFFEFMSVMIELDDRKQTVSVRAPQQRKNHANNRTAAGAD</sequence>
<name>A0A6P2SN66_9BURK</name>
<accession>A0A6P2SN66</accession>
<dbReference type="Proteomes" id="UP000494261">
    <property type="component" value="Unassembled WGS sequence"/>
</dbReference>